<evidence type="ECO:0000313" key="3">
    <source>
        <dbReference type="Proteomes" id="UP000657177"/>
    </source>
</evidence>
<comment type="caution">
    <text evidence="2">The sequence shown here is derived from an EMBL/GenBank/DDBJ whole genome shotgun (WGS) entry which is preliminary data.</text>
</comment>
<keyword evidence="3" id="KW-1185">Reference proteome</keyword>
<organism evidence="2 3">
    <name type="scientific">Capillibacterium thermochitinicola</name>
    <dbReference type="NCBI Taxonomy" id="2699427"/>
    <lineage>
        <taxon>Bacteria</taxon>
        <taxon>Bacillati</taxon>
        <taxon>Bacillota</taxon>
        <taxon>Capillibacterium</taxon>
    </lineage>
</organism>
<reference evidence="2" key="1">
    <citation type="submission" date="2020-06" db="EMBL/GenBank/DDBJ databases">
        <title>Novel chitinolytic bacterium.</title>
        <authorList>
            <person name="Ungkulpasvich U."/>
            <person name="Kosugi A."/>
            <person name="Uke A."/>
        </authorList>
    </citation>
    <scope>NUCLEOTIDE SEQUENCE</scope>
    <source>
        <strain evidence="2">UUS1-1</strain>
    </source>
</reference>
<dbReference type="Proteomes" id="UP000657177">
    <property type="component" value="Unassembled WGS sequence"/>
</dbReference>
<dbReference type="Pfam" id="PF03885">
    <property type="entry name" value="DUF327"/>
    <property type="match status" value="1"/>
</dbReference>
<feature type="region of interest" description="Disordered" evidence="1">
    <location>
        <begin position="1"/>
        <end position="21"/>
    </location>
</feature>
<dbReference type="InterPro" id="IPR024042">
    <property type="entry name" value="TM1646-like_dom_sf"/>
</dbReference>
<dbReference type="RefSeq" id="WP_181339598.1">
    <property type="nucleotide sequence ID" value="NZ_JAAKDE010000012.1"/>
</dbReference>
<dbReference type="InterPro" id="IPR005585">
    <property type="entry name" value="DUF327"/>
</dbReference>
<protein>
    <submittedName>
        <fullName evidence="2">YaaR family protein</fullName>
    </submittedName>
</protein>
<name>A0A8J6LM11_9FIRM</name>
<accession>A0A8J6LM11</accession>
<sequence length="147" mass="16684">MRIKGIGTESSSPLPERGELIPEHEGKVAFKQILRTAGEQEATGWDQLLNRVDEAAKKLVNQPSMATLRSYRAAVRDFMKKAISGSYQMKGESRWDRRGNRRVFCVVQKINQALEELTTAVLEKNAETITLMAKIDEIRGLLIDLYY</sequence>
<evidence type="ECO:0000313" key="2">
    <source>
        <dbReference type="EMBL" id="MBA2133144.1"/>
    </source>
</evidence>
<dbReference type="EMBL" id="JAAKDE010000012">
    <property type="protein sequence ID" value="MBA2133144.1"/>
    <property type="molecule type" value="Genomic_DNA"/>
</dbReference>
<evidence type="ECO:0000256" key="1">
    <source>
        <dbReference type="SAM" id="MobiDB-lite"/>
    </source>
</evidence>
<gene>
    <name evidence="2" type="ORF">G5B42_06255</name>
</gene>
<dbReference type="AlphaFoldDB" id="A0A8J6LM11"/>
<proteinExistence type="predicted"/>
<dbReference type="SUPFAM" id="SSF158397">
    <property type="entry name" value="TM1646-like"/>
    <property type="match status" value="1"/>
</dbReference>
<dbReference type="Gene3D" id="1.20.120.490">
    <property type="entry name" value="Hypothetical protein TM1646-like domain"/>
    <property type="match status" value="1"/>
</dbReference>